<evidence type="ECO:0000259" key="3">
    <source>
        <dbReference type="SMART" id="SM00507"/>
    </source>
</evidence>
<dbReference type="AlphaFoldDB" id="A0A078MT10"/>
<dbReference type="PATRIC" id="fig|1461584.3.peg.2794"/>
<feature type="region of interest" description="Disordered" evidence="2">
    <location>
        <begin position="440"/>
        <end position="475"/>
    </location>
</feature>
<dbReference type="GO" id="GO:0008270">
    <property type="term" value="F:zinc ion binding"/>
    <property type="evidence" value="ECO:0007669"/>
    <property type="project" value="InterPro"/>
</dbReference>
<dbReference type="InterPro" id="IPR003615">
    <property type="entry name" value="HNH_nuc"/>
</dbReference>
<sequence length="475" mass="50391">MLNAWVQAQQALVVARMEELMARAADVERLPEKDRPSSAFDLAAAEVGSVLQVPHVTAQRVVAESGLLVRQLPATLARLSAGRITYSHARVVLDEIRFVPAEDAKGFEAEVLDAVKDRTAAQLARKARVMRERRYPETVPERHGDALSKRRVWLEPAPDGMASLTALLAAEKAQAMFNTLTTAARARRRAGDHRTQDQLRADLFAASVLGRRPAAEPSGGAGGEGARVATGACAGGGAGAAGGGTAVGDGAPVGAGRGAGGGAAPTGAADSGEWADKADWTDNPEDLPGMRTELMVIISAETLLGADDRPAELNGYGPISADAARRLIRTVKHWTGLVQDSATGEILAVGRRRKVPAGLARWLQARDGTCRFPGCSVNAVRAGMEIDHTVPWSHGGATEHGNLEYLCPKHHRMKSQGFWKARQNQPGDVEWLSPLARRYGSEPQLKLKPPPTMESGRESTALPSGSGNEDIPPPF</sequence>
<dbReference type="InterPro" id="IPR003870">
    <property type="entry name" value="DUF222"/>
</dbReference>
<dbReference type="SMART" id="SM00507">
    <property type="entry name" value="HNHc"/>
    <property type="match status" value="1"/>
</dbReference>
<evidence type="ECO:0000313" key="4">
    <source>
        <dbReference type="EMBL" id="CEA09450.1"/>
    </source>
</evidence>
<comment type="similarity">
    <text evidence="1">Belongs to the Rv1128c/1148c/1588c/1702c/1945/3466 family.</text>
</comment>
<dbReference type="Gene3D" id="1.10.30.50">
    <property type="match status" value="1"/>
</dbReference>
<evidence type="ECO:0000256" key="1">
    <source>
        <dbReference type="ARBA" id="ARBA00023450"/>
    </source>
</evidence>
<name>A0A078MT10_9MICC</name>
<dbReference type="Pfam" id="PF02720">
    <property type="entry name" value="DUF222"/>
    <property type="match status" value="1"/>
</dbReference>
<dbReference type="CDD" id="cd00085">
    <property type="entry name" value="HNHc"/>
    <property type="match status" value="1"/>
</dbReference>
<dbReference type="EMBL" id="LN483072">
    <property type="protein sequence ID" value="CEA09450.1"/>
    <property type="molecule type" value="Genomic_DNA"/>
</dbReference>
<dbReference type="Pfam" id="PF01844">
    <property type="entry name" value="HNH"/>
    <property type="match status" value="1"/>
</dbReference>
<feature type="domain" description="HNH nuclease" evidence="3">
    <location>
        <begin position="358"/>
        <end position="412"/>
    </location>
</feature>
<protein>
    <submittedName>
        <fullName evidence="4">HNH endonuclease</fullName>
    </submittedName>
</protein>
<keyword evidence="4" id="KW-0255">Endonuclease</keyword>
<keyword evidence="4" id="KW-0540">Nuclease</keyword>
<accession>A0A078MT10</accession>
<proteinExistence type="inferred from homology"/>
<dbReference type="GO" id="GO:0004519">
    <property type="term" value="F:endonuclease activity"/>
    <property type="evidence" value="ECO:0007669"/>
    <property type="project" value="UniProtKB-KW"/>
</dbReference>
<dbReference type="InterPro" id="IPR002711">
    <property type="entry name" value="HNH"/>
</dbReference>
<keyword evidence="4" id="KW-0378">Hydrolase</keyword>
<feature type="region of interest" description="Disordered" evidence="2">
    <location>
        <begin position="257"/>
        <end position="287"/>
    </location>
</feature>
<organism evidence="4">
    <name type="scientific">Arthrobacter saudimassiliensis</name>
    <dbReference type="NCBI Taxonomy" id="1461584"/>
    <lineage>
        <taxon>Bacteria</taxon>
        <taxon>Bacillati</taxon>
        <taxon>Actinomycetota</taxon>
        <taxon>Actinomycetes</taxon>
        <taxon>Micrococcales</taxon>
        <taxon>Micrococcaceae</taxon>
        <taxon>Arthrobacter</taxon>
    </lineage>
</organism>
<evidence type="ECO:0000256" key="2">
    <source>
        <dbReference type="SAM" id="MobiDB-lite"/>
    </source>
</evidence>
<dbReference type="GO" id="GO:0003676">
    <property type="term" value="F:nucleic acid binding"/>
    <property type="evidence" value="ECO:0007669"/>
    <property type="project" value="InterPro"/>
</dbReference>
<gene>
    <name evidence="4" type="ORF">BN1051_02820</name>
</gene>
<reference evidence="4" key="1">
    <citation type="submission" date="2014-07" db="EMBL/GenBank/DDBJ databases">
        <authorList>
            <person name="Urmite Genomes Urmite Genomes"/>
        </authorList>
    </citation>
    <scope>NUCLEOTIDE SEQUENCE</scope>
    <source>
        <strain evidence="4">11W110_air</strain>
    </source>
</reference>